<feature type="transmembrane region" description="Helical" evidence="1">
    <location>
        <begin position="90"/>
        <end position="113"/>
    </location>
</feature>
<feature type="transmembrane region" description="Helical" evidence="1">
    <location>
        <begin position="25"/>
        <end position="46"/>
    </location>
</feature>
<feature type="transmembrane region" description="Helical" evidence="1">
    <location>
        <begin position="67"/>
        <end position="84"/>
    </location>
</feature>
<name>A0A6C0J567_9ZZZZ</name>
<accession>A0A6C0J567</accession>
<feature type="transmembrane region" description="Helical" evidence="1">
    <location>
        <begin position="197"/>
        <end position="218"/>
    </location>
</feature>
<keyword evidence="1" id="KW-0812">Transmembrane</keyword>
<organism evidence="2">
    <name type="scientific">viral metagenome</name>
    <dbReference type="NCBI Taxonomy" id="1070528"/>
    <lineage>
        <taxon>unclassified sequences</taxon>
        <taxon>metagenomes</taxon>
        <taxon>organismal metagenomes</taxon>
    </lineage>
</organism>
<proteinExistence type="predicted"/>
<keyword evidence="1" id="KW-1133">Transmembrane helix</keyword>
<dbReference type="AlphaFoldDB" id="A0A6C0J567"/>
<reference evidence="2" key="1">
    <citation type="journal article" date="2020" name="Nature">
        <title>Giant virus diversity and host interactions through global metagenomics.</title>
        <authorList>
            <person name="Schulz F."/>
            <person name="Roux S."/>
            <person name="Paez-Espino D."/>
            <person name="Jungbluth S."/>
            <person name="Walsh D.A."/>
            <person name="Denef V.J."/>
            <person name="McMahon K.D."/>
            <person name="Konstantinidis K.T."/>
            <person name="Eloe-Fadrosh E.A."/>
            <person name="Kyrpides N.C."/>
            <person name="Woyke T."/>
        </authorList>
    </citation>
    <scope>NUCLEOTIDE SEQUENCE</scope>
    <source>
        <strain evidence="2">GVMAG-M-3300025778-1</strain>
    </source>
</reference>
<keyword evidence="1" id="KW-0472">Membrane</keyword>
<evidence type="ECO:0000313" key="2">
    <source>
        <dbReference type="EMBL" id="QHT99845.1"/>
    </source>
</evidence>
<sequence>MPPPPLQIGTPKALPNESKVGFLNWWQSIMLALSSALAGVVFVVLVQRGAGGGDTPTPSVLFRYVPHFLMLFGVLADAFTYQGVYWTGTAAGIFGAIGAPVLERIISGVIGIVSSAFGGAGRRLAGATAAEAAAAAAAASAQAAKDSAPQSFAQDGSYDGCTFAGGNTTTSSVPQMLIVTSTILWYYTVDLIDNRGATGAIGTLISFLALYGAQYVAIKRCITPAGGSTMNGALMGLVYGLVLGGTFYSVMKAFGPQFLPSSVITAVSRGTSGGAVDSNGVALNTNADATLGTGAAPTSCASK</sequence>
<dbReference type="EMBL" id="MN740318">
    <property type="protein sequence ID" value="QHT99845.1"/>
    <property type="molecule type" value="Genomic_DNA"/>
</dbReference>
<evidence type="ECO:0000256" key="1">
    <source>
        <dbReference type="SAM" id="Phobius"/>
    </source>
</evidence>
<feature type="transmembrane region" description="Helical" evidence="1">
    <location>
        <begin position="230"/>
        <end position="251"/>
    </location>
</feature>
<protein>
    <submittedName>
        <fullName evidence="2">Uncharacterized protein</fullName>
    </submittedName>
</protein>